<feature type="transmembrane region" description="Helical" evidence="6">
    <location>
        <begin position="363"/>
        <end position="380"/>
    </location>
</feature>
<evidence type="ECO:0000256" key="4">
    <source>
        <dbReference type="ARBA" id="ARBA00022989"/>
    </source>
</evidence>
<keyword evidence="2" id="KW-1003">Cell membrane</keyword>
<evidence type="ECO:0000256" key="5">
    <source>
        <dbReference type="ARBA" id="ARBA00023136"/>
    </source>
</evidence>
<dbReference type="CDD" id="cd13128">
    <property type="entry name" value="MATE_Wzx_like"/>
    <property type="match status" value="1"/>
</dbReference>
<dbReference type="AlphaFoldDB" id="A0A209A1G3"/>
<evidence type="ECO:0000256" key="6">
    <source>
        <dbReference type="SAM" id="Phobius"/>
    </source>
</evidence>
<feature type="transmembrane region" description="Helical" evidence="6">
    <location>
        <begin position="145"/>
        <end position="165"/>
    </location>
</feature>
<dbReference type="InterPro" id="IPR050833">
    <property type="entry name" value="Poly_Biosynth_Transport"/>
</dbReference>
<feature type="transmembrane region" description="Helical" evidence="6">
    <location>
        <begin position="386"/>
        <end position="406"/>
    </location>
</feature>
<keyword evidence="5 6" id="KW-0472">Membrane</keyword>
<protein>
    <submittedName>
        <fullName evidence="7">O-unit flippase Wzx</fullName>
    </submittedName>
</protein>
<evidence type="ECO:0000313" key="7">
    <source>
        <dbReference type="EMBL" id="OVZ86554.1"/>
    </source>
</evidence>
<keyword evidence="4 6" id="KW-1133">Transmembrane helix</keyword>
<feature type="transmembrane region" description="Helical" evidence="6">
    <location>
        <begin position="114"/>
        <end position="138"/>
    </location>
</feature>
<comment type="caution">
    <text evidence="7">The sequence shown here is derived from an EMBL/GenBank/DDBJ whole genome shotgun (WGS) entry which is preliminary data.</text>
</comment>
<dbReference type="EMBL" id="NHOI01000013">
    <property type="protein sequence ID" value="OVZ86554.1"/>
    <property type="molecule type" value="Genomic_DNA"/>
</dbReference>
<proteinExistence type="predicted"/>
<name>A0A209A1G3_YERIN</name>
<dbReference type="Pfam" id="PF01943">
    <property type="entry name" value="Polysacc_synt"/>
    <property type="match status" value="1"/>
</dbReference>
<evidence type="ECO:0000256" key="2">
    <source>
        <dbReference type="ARBA" id="ARBA00022475"/>
    </source>
</evidence>
<dbReference type="PANTHER" id="PTHR30250:SF11">
    <property type="entry name" value="O-ANTIGEN TRANSPORTER-RELATED"/>
    <property type="match status" value="1"/>
</dbReference>
<dbReference type="PANTHER" id="PTHR30250">
    <property type="entry name" value="PST FAMILY PREDICTED COLANIC ACID TRANSPORTER"/>
    <property type="match status" value="1"/>
</dbReference>
<feature type="transmembrane region" description="Helical" evidence="6">
    <location>
        <begin position="336"/>
        <end position="356"/>
    </location>
</feature>
<feature type="transmembrane region" description="Helical" evidence="6">
    <location>
        <begin position="12"/>
        <end position="34"/>
    </location>
</feature>
<dbReference type="InterPro" id="IPR002797">
    <property type="entry name" value="Polysacc_synth"/>
</dbReference>
<feature type="transmembrane region" description="Helical" evidence="6">
    <location>
        <begin position="292"/>
        <end position="316"/>
    </location>
</feature>
<reference evidence="7 8" key="1">
    <citation type="submission" date="2017-05" db="EMBL/GenBank/DDBJ databases">
        <title>Whole genome sequencing of Yersinia kristensenii.</title>
        <authorList>
            <person name="Campioni F."/>
        </authorList>
    </citation>
    <scope>NUCLEOTIDE SEQUENCE [LARGE SCALE GENOMIC DNA]</scope>
    <source>
        <strain evidence="7 8">CFSAN060536</strain>
    </source>
</reference>
<sequence length="418" mass="47117">MKLNTSLNKNIIYLTIVQGSAYILPLLTFPYLARILGTEYFGVFGFCQATMQYFVLLTEYGFNWTATQKVAKLRSSKKNLSHFFWAVMWSKLFLACVACIILSIVIIFIPQFNILWLVILAFSPLIIGSVIYPIWLFQGMENMKWITISSILARLVVIPLTFIFVKSPTDIWIAALLQGSTSFISGLASLYIIYKGRWIGKVSFNLNEIKLCLLDGWHVFVSTSAISLYTTSTIIILGFISGPIAVAYFNSANTIRNALQGLFNPISQGIYPRISTLFDGQRKEAIDLIRRAALYLGFFGMFLSIFLFVFSSPLVIYGIGEEYKPAINVLRWMAPIPLFIALSNIFGIQTMLNFGFKKQFSRILLSCGVVNILIIIPLAIKFGASGAAMSILITEFLVMATMYIFLRLKGIYLFRPNK</sequence>
<feature type="transmembrane region" description="Helical" evidence="6">
    <location>
        <begin position="83"/>
        <end position="108"/>
    </location>
</feature>
<organism evidence="7 8">
    <name type="scientific">Yersinia intermedia</name>
    <dbReference type="NCBI Taxonomy" id="631"/>
    <lineage>
        <taxon>Bacteria</taxon>
        <taxon>Pseudomonadati</taxon>
        <taxon>Pseudomonadota</taxon>
        <taxon>Gammaproteobacteria</taxon>
        <taxon>Enterobacterales</taxon>
        <taxon>Yersiniaceae</taxon>
        <taxon>Yersinia</taxon>
    </lineage>
</organism>
<dbReference type="Proteomes" id="UP000196440">
    <property type="component" value="Unassembled WGS sequence"/>
</dbReference>
<accession>A0A209A1G3</accession>
<evidence type="ECO:0000256" key="3">
    <source>
        <dbReference type="ARBA" id="ARBA00022692"/>
    </source>
</evidence>
<dbReference type="RefSeq" id="WP_087815938.1">
    <property type="nucleotide sequence ID" value="NZ_CBCPKE010000005.1"/>
</dbReference>
<comment type="subcellular location">
    <subcellularLocation>
        <location evidence="1">Cell membrane</location>
        <topology evidence="1">Multi-pass membrane protein</topology>
    </subcellularLocation>
</comment>
<feature type="transmembrane region" description="Helical" evidence="6">
    <location>
        <begin position="40"/>
        <end position="62"/>
    </location>
</feature>
<evidence type="ECO:0000256" key="1">
    <source>
        <dbReference type="ARBA" id="ARBA00004651"/>
    </source>
</evidence>
<feature type="transmembrane region" description="Helical" evidence="6">
    <location>
        <begin position="171"/>
        <end position="194"/>
    </location>
</feature>
<dbReference type="GO" id="GO:0005886">
    <property type="term" value="C:plasma membrane"/>
    <property type="evidence" value="ECO:0007669"/>
    <property type="project" value="UniProtKB-SubCell"/>
</dbReference>
<gene>
    <name evidence="7" type="ORF">CBW57_11415</name>
</gene>
<keyword evidence="3 6" id="KW-0812">Transmembrane</keyword>
<evidence type="ECO:0000313" key="8">
    <source>
        <dbReference type="Proteomes" id="UP000196440"/>
    </source>
</evidence>